<evidence type="ECO:0000256" key="1">
    <source>
        <dbReference type="PROSITE-ProRule" id="PRU00409"/>
    </source>
</evidence>
<sequence length="303" mass="33283">MPTSVPLAAVRILRPFRVAIEEDGKPSTVPAELDPTDPITLCNEFDRGQAVQDLSNQLSLGGFTDIDVVPISLDTVVAVADRLEQEMIKKREHGQDLVVFQLCDGTELDGYPGASIIQQLEEKNIPYTGSDAAFYIITSSKPILKRELQKAGVPTSSFQEFKSSPHLADLEGIIKEIGFPMIVKPSISYASLNISMASVVHTPVQLLEQINVSLRASMADGKGPMDGSDEVVRSVMQDKLLSKEEKVELDIETPTVFVEKFLAGREFTALVVGDKDWGVRVYPVAERAFDSKLGKFERLLAFD</sequence>
<name>A0A9P6IRB1_MORAP</name>
<dbReference type="Gene3D" id="3.40.50.20">
    <property type="match status" value="1"/>
</dbReference>
<dbReference type="GO" id="GO:0046872">
    <property type="term" value="F:metal ion binding"/>
    <property type="evidence" value="ECO:0007669"/>
    <property type="project" value="InterPro"/>
</dbReference>
<dbReference type="OrthoDB" id="2013972at2759"/>
<dbReference type="GO" id="GO:0008716">
    <property type="term" value="F:D-alanine-D-alanine ligase activity"/>
    <property type="evidence" value="ECO:0007669"/>
    <property type="project" value="TreeGrafter"/>
</dbReference>
<keyword evidence="4" id="KW-1185">Reference proteome</keyword>
<keyword evidence="1" id="KW-0547">Nucleotide-binding</keyword>
<evidence type="ECO:0000313" key="4">
    <source>
        <dbReference type="Proteomes" id="UP000738359"/>
    </source>
</evidence>
<dbReference type="InterPro" id="IPR013815">
    <property type="entry name" value="ATP_grasp_subdomain_1"/>
</dbReference>
<dbReference type="Proteomes" id="UP000738359">
    <property type="component" value="Unassembled WGS sequence"/>
</dbReference>
<dbReference type="PANTHER" id="PTHR23132">
    <property type="entry name" value="D-ALANINE--D-ALANINE LIGASE"/>
    <property type="match status" value="1"/>
</dbReference>
<feature type="non-terminal residue" evidence="3">
    <location>
        <position position="1"/>
    </location>
</feature>
<gene>
    <name evidence="3" type="ORF">BGZ70_005518</name>
</gene>
<dbReference type="InterPro" id="IPR011761">
    <property type="entry name" value="ATP-grasp"/>
</dbReference>
<dbReference type="Gene3D" id="3.30.470.20">
    <property type="entry name" value="ATP-grasp fold, B domain"/>
    <property type="match status" value="2"/>
</dbReference>
<dbReference type="EMBL" id="JAAAHY010002949">
    <property type="protein sequence ID" value="KAF9943715.1"/>
    <property type="molecule type" value="Genomic_DNA"/>
</dbReference>
<dbReference type="AlphaFoldDB" id="A0A9P6IRB1"/>
<evidence type="ECO:0000259" key="2">
    <source>
        <dbReference type="PROSITE" id="PS50975"/>
    </source>
</evidence>
<dbReference type="PROSITE" id="PS50975">
    <property type="entry name" value="ATP_GRASP"/>
    <property type="match status" value="1"/>
</dbReference>
<keyword evidence="1" id="KW-0067">ATP-binding</keyword>
<comment type="caution">
    <text evidence="3">The sequence shown here is derived from an EMBL/GenBank/DDBJ whole genome shotgun (WGS) entry which is preliminary data.</text>
</comment>
<evidence type="ECO:0000313" key="3">
    <source>
        <dbReference type="EMBL" id="KAF9943715.1"/>
    </source>
</evidence>
<proteinExistence type="predicted"/>
<dbReference type="PANTHER" id="PTHR23132:SF23">
    <property type="entry name" value="D-ALANINE--D-ALANINE LIGASE B"/>
    <property type="match status" value="1"/>
</dbReference>
<feature type="domain" description="ATP-grasp" evidence="2">
    <location>
        <begin position="145"/>
        <end position="197"/>
    </location>
</feature>
<accession>A0A9P6IRB1</accession>
<dbReference type="GO" id="GO:0005524">
    <property type="term" value="F:ATP binding"/>
    <property type="evidence" value="ECO:0007669"/>
    <property type="project" value="UniProtKB-UniRule"/>
</dbReference>
<protein>
    <recommendedName>
        <fullName evidence="2">ATP-grasp domain-containing protein</fullName>
    </recommendedName>
</protein>
<dbReference type="SUPFAM" id="SSF56059">
    <property type="entry name" value="Glutathione synthetase ATP-binding domain-like"/>
    <property type="match status" value="1"/>
</dbReference>
<organism evidence="3 4">
    <name type="scientific">Mortierella alpina</name>
    <name type="common">Oleaginous fungus</name>
    <name type="synonym">Mortierella renispora</name>
    <dbReference type="NCBI Taxonomy" id="64518"/>
    <lineage>
        <taxon>Eukaryota</taxon>
        <taxon>Fungi</taxon>
        <taxon>Fungi incertae sedis</taxon>
        <taxon>Mucoromycota</taxon>
        <taxon>Mortierellomycotina</taxon>
        <taxon>Mortierellomycetes</taxon>
        <taxon>Mortierellales</taxon>
        <taxon>Mortierellaceae</taxon>
        <taxon>Mortierella</taxon>
    </lineage>
</organism>
<dbReference type="Gene3D" id="3.30.1490.20">
    <property type="entry name" value="ATP-grasp fold, A domain"/>
    <property type="match status" value="1"/>
</dbReference>
<reference evidence="3" key="1">
    <citation type="journal article" date="2020" name="Fungal Divers.">
        <title>Resolving the Mortierellaceae phylogeny through synthesis of multi-gene phylogenetics and phylogenomics.</title>
        <authorList>
            <person name="Vandepol N."/>
            <person name="Liber J."/>
            <person name="Desiro A."/>
            <person name="Na H."/>
            <person name="Kennedy M."/>
            <person name="Barry K."/>
            <person name="Grigoriev I.V."/>
            <person name="Miller A.N."/>
            <person name="O'Donnell K."/>
            <person name="Stajich J.E."/>
            <person name="Bonito G."/>
        </authorList>
    </citation>
    <scope>NUCLEOTIDE SEQUENCE</scope>
    <source>
        <strain evidence="3">CK1249</strain>
    </source>
</reference>